<dbReference type="PROSITE" id="PS00105">
    <property type="entry name" value="AA_TRANSFER_CLASS_1"/>
    <property type="match status" value="1"/>
</dbReference>
<dbReference type="GO" id="GO:0004069">
    <property type="term" value="F:L-aspartate:2-oxoglutarate aminotransferase activity"/>
    <property type="evidence" value="ECO:0007669"/>
    <property type="project" value="UniProtKB-EC"/>
</dbReference>
<keyword evidence="10" id="KW-1185">Reference proteome</keyword>
<dbReference type="STRING" id="269621.A0A238F7E3"/>
<name>A0A238F7E3_9BASI</name>
<dbReference type="FunFam" id="3.90.1150.10:FF:000001">
    <property type="entry name" value="Aspartate aminotransferase"/>
    <property type="match status" value="1"/>
</dbReference>
<dbReference type="PRINTS" id="PR00799">
    <property type="entry name" value="TRANSAMINASE"/>
</dbReference>
<dbReference type="Gene3D" id="3.90.1150.10">
    <property type="entry name" value="Aspartate Aminotransferase, domain 1"/>
    <property type="match status" value="1"/>
</dbReference>
<dbReference type="InterPro" id="IPR015424">
    <property type="entry name" value="PyrdxlP-dep_Trfase"/>
</dbReference>
<dbReference type="Proteomes" id="UP000198372">
    <property type="component" value="Unassembled WGS sequence"/>
</dbReference>
<dbReference type="SUPFAM" id="SSF53383">
    <property type="entry name" value="PLP-dependent transferases"/>
    <property type="match status" value="1"/>
</dbReference>
<accession>A0A238F7E3</accession>
<dbReference type="CDD" id="cd00609">
    <property type="entry name" value="AAT_like"/>
    <property type="match status" value="1"/>
</dbReference>
<dbReference type="Gene3D" id="3.40.640.10">
    <property type="entry name" value="Type I PLP-dependent aspartate aminotransferase-like (Major domain)"/>
    <property type="match status" value="1"/>
</dbReference>
<evidence type="ECO:0000256" key="6">
    <source>
        <dbReference type="ARBA" id="ARBA00022898"/>
    </source>
</evidence>
<comment type="similarity">
    <text evidence="2">Belongs to the class-I pyridoxal-phosphate-dependent aminotransferase family.</text>
</comment>
<keyword evidence="4 7" id="KW-0032">Aminotransferase</keyword>
<dbReference type="GO" id="GO:0006532">
    <property type="term" value="P:aspartate biosynthetic process"/>
    <property type="evidence" value="ECO:0007669"/>
    <property type="project" value="TreeGrafter"/>
</dbReference>
<evidence type="ECO:0000256" key="3">
    <source>
        <dbReference type="ARBA" id="ARBA00011738"/>
    </source>
</evidence>
<dbReference type="NCBIfam" id="NF006719">
    <property type="entry name" value="PRK09257.1"/>
    <property type="match status" value="1"/>
</dbReference>
<dbReference type="EC" id="2.6.1.1" evidence="7"/>
<gene>
    <name evidence="9" type="ORF">BQ2448_5395</name>
</gene>
<comment type="cofactor">
    <cofactor evidence="1">
        <name>pyridoxal 5'-phosphate</name>
        <dbReference type="ChEBI" id="CHEBI:597326"/>
    </cofactor>
</comment>
<dbReference type="PANTHER" id="PTHR11879:SF55">
    <property type="entry name" value="GLUTAMATE OXALOACETATE TRANSAMINASE 1, ISOFORM B"/>
    <property type="match status" value="1"/>
</dbReference>
<comment type="miscellaneous">
    <text evidence="7">In eukaryotes there are cytoplasmic, mitochondrial and chloroplastic isozymes.</text>
</comment>
<dbReference type="Pfam" id="PF00155">
    <property type="entry name" value="Aminotran_1_2"/>
    <property type="match status" value="1"/>
</dbReference>
<comment type="catalytic activity">
    <reaction evidence="7">
        <text>L-aspartate + 2-oxoglutarate = oxaloacetate + L-glutamate</text>
        <dbReference type="Rhea" id="RHEA:21824"/>
        <dbReference type="ChEBI" id="CHEBI:16452"/>
        <dbReference type="ChEBI" id="CHEBI:16810"/>
        <dbReference type="ChEBI" id="CHEBI:29985"/>
        <dbReference type="ChEBI" id="CHEBI:29991"/>
        <dbReference type="EC" id="2.6.1.1"/>
    </reaction>
</comment>
<evidence type="ECO:0000313" key="9">
    <source>
        <dbReference type="EMBL" id="SCV67784.1"/>
    </source>
</evidence>
<dbReference type="InterPro" id="IPR004839">
    <property type="entry name" value="Aminotransferase_I/II_large"/>
</dbReference>
<evidence type="ECO:0000256" key="4">
    <source>
        <dbReference type="ARBA" id="ARBA00022576"/>
    </source>
</evidence>
<proteinExistence type="inferred from homology"/>
<dbReference type="InterPro" id="IPR015422">
    <property type="entry name" value="PyrdxlP-dep_Trfase_small"/>
</dbReference>
<keyword evidence="6" id="KW-0663">Pyridoxal phosphate</keyword>
<evidence type="ECO:0000256" key="1">
    <source>
        <dbReference type="ARBA" id="ARBA00001933"/>
    </source>
</evidence>
<evidence type="ECO:0000256" key="2">
    <source>
        <dbReference type="ARBA" id="ARBA00007441"/>
    </source>
</evidence>
<dbReference type="GO" id="GO:0030170">
    <property type="term" value="F:pyridoxal phosphate binding"/>
    <property type="evidence" value="ECO:0007669"/>
    <property type="project" value="InterPro"/>
</dbReference>
<reference evidence="10" key="1">
    <citation type="submission" date="2016-09" db="EMBL/GenBank/DDBJ databases">
        <authorList>
            <person name="Jeantristanb JTB J.-T."/>
            <person name="Ricardo R."/>
        </authorList>
    </citation>
    <scope>NUCLEOTIDE SEQUENCE [LARGE SCALE GENOMIC DNA]</scope>
</reference>
<organism evidence="9 10">
    <name type="scientific">Microbotryum intermedium</name>
    <dbReference type="NCBI Taxonomy" id="269621"/>
    <lineage>
        <taxon>Eukaryota</taxon>
        <taxon>Fungi</taxon>
        <taxon>Dikarya</taxon>
        <taxon>Basidiomycota</taxon>
        <taxon>Pucciniomycotina</taxon>
        <taxon>Microbotryomycetes</taxon>
        <taxon>Microbotryales</taxon>
        <taxon>Microbotryaceae</taxon>
        <taxon>Microbotryum</taxon>
    </lineage>
</organism>
<comment type="subunit">
    <text evidence="3 7">Homodimer.</text>
</comment>
<dbReference type="AlphaFoldDB" id="A0A238F7E3"/>
<dbReference type="InterPro" id="IPR015421">
    <property type="entry name" value="PyrdxlP-dep_Trfase_major"/>
</dbReference>
<evidence type="ECO:0000256" key="5">
    <source>
        <dbReference type="ARBA" id="ARBA00022679"/>
    </source>
</evidence>
<evidence type="ECO:0000256" key="7">
    <source>
        <dbReference type="RuleBase" id="RU000480"/>
    </source>
</evidence>
<protein>
    <recommendedName>
        <fullName evidence="7">Aspartate aminotransferase</fullName>
        <ecNumber evidence="7">2.6.1.1</ecNumber>
    </recommendedName>
</protein>
<dbReference type="InterPro" id="IPR000796">
    <property type="entry name" value="Asp_trans"/>
</dbReference>
<sequence>MSSTQDGHHTCPAVVLATDAAPLSVDPVRAHHHHTRLRALGSGTTLRPSTDAARLDLSLFHPSCADLCSSVFAETPLSPPDAIFALTANYKADSFPQKVNLGIGAYRTNEGKPYVLPVVRKAKLEIAQDETLDHEYLPIAGLPTFTQETSKLIFGADSAALKEGRVSTIQTISGTGANHTGIAFLERFYGPWKVKPQKEKVVYVSNPTWGTEPITANHKSIVTNVGCTAVDYPYYDPQIIGLAFDKFTTFLNEAPPQSVFLLHACAHNPTGVDPTREQWKQIADIFQAKGHYAFFDCAYQGFASGDLDNDAWAVRHFVSRSIPLLVCQSYAKNAGLYGERIGALNIVAAHKGDVEGGSERIKSQLLLLQRSEISNPPTYGARIVALILSKPELFEEWKRDIKGMADRIIEMRQQLYDLLVEKYKTPAPGSNGWKHITSQIGMFSFTGLNPTQCKALVEKGHIYLTANGRISMAGLNANNVDYFAQCVDKVVRGTL</sequence>
<evidence type="ECO:0000313" key="10">
    <source>
        <dbReference type="Proteomes" id="UP000198372"/>
    </source>
</evidence>
<dbReference type="PANTHER" id="PTHR11879">
    <property type="entry name" value="ASPARTATE AMINOTRANSFERASE"/>
    <property type="match status" value="1"/>
</dbReference>
<dbReference type="OrthoDB" id="6752799at2759"/>
<keyword evidence="5 7" id="KW-0808">Transferase</keyword>
<dbReference type="GO" id="GO:0005829">
    <property type="term" value="C:cytosol"/>
    <property type="evidence" value="ECO:0007669"/>
    <property type="project" value="TreeGrafter"/>
</dbReference>
<evidence type="ECO:0000259" key="8">
    <source>
        <dbReference type="Pfam" id="PF00155"/>
    </source>
</evidence>
<dbReference type="EMBL" id="FMSP01000002">
    <property type="protein sequence ID" value="SCV67784.1"/>
    <property type="molecule type" value="Genomic_DNA"/>
</dbReference>
<feature type="domain" description="Aminotransferase class I/classII large" evidence="8">
    <location>
        <begin position="97"/>
        <end position="485"/>
    </location>
</feature>
<dbReference type="FunFam" id="3.40.640.10:FF:000064">
    <property type="entry name" value="Aspartate aminotransferase"/>
    <property type="match status" value="1"/>
</dbReference>
<dbReference type="InterPro" id="IPR004838">
    <property type="entry name" value="NHTrfase_class1_PyrdxlP-BS"/>
</dbReference>